<dbReference type="GO" id="GO:0061061">
    <property type="term" value="P:muscle structure development"/>
    <property type="evidence" value="ECO:0007669"/>
    <property type="project" value="TreeGrafter"/>
</dbReference>
<reference evidence="11" key="1">
    <citation type="submission" date="2025-08" db="UniProtKB">
        <authorList>
            <consortium name="RefSeq"/>
        </authorList>
    </citation>
    <scope>IDENTIFICATION</scope>
</reference>
<dbReference type="GO" id="GO:0003779">
    <property type="term" value="F:actin binding"/>
    <property type="evidence" value="ECO:0007669"/>
    <property type="project" value="TreeGrafter"/>
</dbReference>
<dbReference type="SUPFAM" id="SSF50156">
    <property type="entry name" value="PDZ domain-like"/>
    <property type="match status" value="1"/>
</dbReference>
<feature type="domain" description="LIM zinc-binding" evidence="8">
    <location>
        <begin position="279"/>
        <end position="338"/>
    </location>
</feature>
<evidence type="ECO:0000259" key="8">
    <source>
        <dbReference type="PROSITE" id="PS50023"/>
    </source>
</evidence>
<accession>A0A8B7Z606</accession>
<feature type="compositionally biased region" description="Polar residues" evidence="7">
    <location>
        <begin position="475"/>
        <end position="495"/>
    </location>
</feature>
<feature type="domain" description="LIM zinc-binding" evidence="8">
    <location>
        <begin position="671"/>
        <end position="728"/>
    </location>
</feature>
<evidence type="ECO:0000256" key="1">
    <source>
        <dbReference type="ARBA" id="ARBA00004496"/>
    </source>
</evidence>
<dbReference type="GO" id="GO:0030018">
    <property type="term" value="C:Z disc"/>
    <property type="evidence" value="ECO:0007669"/>
    <property type="project" value="TreeGrafter"/>
</dbReference>
<dbReference type="InterPro" id="IPR001781">
    <property type="entry name" value="Znf_LIM"/>
</dbReference>
<keyword evidence="5 6" id="KW-0440">LIM domain</keyword>
<dbReference type="GO" id="GO:0031941">
    <property type="term" value="C:filamentous actin"/>
    <property type="evidence" value="ECO:0007669"/>
    <property type="project" value="TreeGrafter"/>
</dbReference>
<dbReference type="CDD" id="cd08368">
    <property type="entry name" value="LIM"/>
    <property type="match status" value="1"/>
</dbReference>
<dbReference type="CDD" id="cd09361">
    <property type="entry name" value="LIM1_Enigma_like"/>
    <property type="match status" value="1"/>
</dbReference>
<feature type="compositionally biased region" description="Polar residues" evidence="7">
    <location>
        <begin position="346"/>
        <end position="356"/>
    </location>
</feature>
<feature type="domain" description="PDZ" evidence="9">
    <location>
        <begin position="6"/>
        <end position="88"/>
    </location>
</feature>
<evidence type="ECO:0000256" key="5">
    <source>
        <dbReference type="ARBA" id="ARBA00023038"/>
    </source>
</evidence>
<dbReference type="GO" id="GO:0005912">
    <property type="term" value="C:adherens junction"/>
    <property type="evidence" value="ECO:0007669"/>
    <property type="project" value="TreeGrafter"/>
</dbReference>
<evidence type="ECO:0000256" key="7">
    <source>
        <dbReference type="SAM" id="MobiDB-lite"/>
    </source>
</evidence>
<dbReference type="SMART" id="SM00735">
    <property type="entry name" value="ZM"/>
    <property type="match status" value="1"/>
</dbReference>
<dbReference type="Pfam" id="PF15936">
    <property type="entry name" value="DUF4749"/>
    <property type="match status" value="1"/>
</dbReference>
<dbReference type="PANTHER" id="PTHR24214">
    <property type="entry name" value="PDZ AND LIM DOMAIN PROTEIN ZASP"/>
    <property type="match status" value="1"/>
</dbReference>
<dbReference type="FunFam" id="2.30.42.10:FF:000055">
    <property type="entry name" value="PDZ and LIM domain protein 3"/>
    <property type="match status" value="1"/>
</dbReference>
<dbReference type="PANTHER" id="PTHR24214:SF38">
    <property type="entry name" value="PDZ AND LIM DOMAIN PROTEIN ZASP-RELATED"/>
    <property type="match status" value="1"/>
</dbReference>
<dbReference type="OMA" id="CYEKYFA"/>
<dbReference type="AlphaFoldDB" id="A0A8B7Z606"/>
<dbReference type="InterPro" id="IPR031847">
    <property type="entry name" value="PDLI1-4/Zasp-like_mid"/>
</dbReference>
<feature type="compositionally biased region" description="Pro residues" evidence="7">
    <location>
        <begin position="503"/>
        <end position="512"/>
    </location>
</feature>
<gene>
    <name evidence="11" type="primary">LOC110984471</name>
</gene>
<evidence type="ECO:0000256" key="4">
    <source>
        <dbReference type="ARBA" id="ARBA00022833"/>
    </source>
</evidence>
<dbReference type="Gene3D" id="2.10.110.10">
    <property type="entry name" value="Cysteine Rich Protein"/>
    <property type="match status" value="4"/>
</dbReference>
<dbReference type="InterPro" id="IPR050604">
    <property type="entry name" value="PDZ-LIM_domain"/>
</dbReference>
<dbReference type="GO" id="GO:0051371">
    <property type="term" value="F:muscle alpha-actinin binding"/>
    <property type="evidence" value="ECO:0007669"/>
    <property type="project" value="TreeGrafter"/>
</dbReference>
<dbReference type="PROSITE" id="PS50023">
    <property type="entry name" value="LIM_DOMAIN_2"/>
    <property type="match status" value="4"/>
</dbReference>
<comment type="subcellular location">
    <subcellularLocation>
        <location evidence="1">Cytoplasm</location>
    </subcellularLocation>
</comment>
<feature type="domain" description="LIM zinc-binding" evidence="8">
    <location>
        <begin position="610"/>
        <end position="670"/>
    </location>
</feature>
<dbReference type="Gene3D" id="2.30.42.10">
    <property type="match status" value="1"/>
</dbReference>
<name>A0A8B7Z606_ACAPL</name>
<dbReference type="CDD" id="cd06753">
    <property type="entry name" value="PDZ_PDLIM-like"/>
    <property type="match status" value="1"/>
</dbReference>
<dbReference type="SMART" id="SM00132">
    <property type="entry name" value="LIM"/>
    <property type="match status" value="4"/>
</dbReference>
<evidence type="ECO:0000259" key="9">
    <source>
        <dbReference type="PROSITE" id="PS50106"/>
    </source>
</evidence>
<feature type="region of interest" description="Disordered" evidence="7">
    <location>
        <begin position="444"/>
        <end position="544"/>
    </location>
</feature>
<dbReference type="GO" id="GO:0030036">
    <property type="term" value="P:actin cytoskeleton organization"/>
    <property type="evidence" value="ECO:0007669"/>
    <property type="project" value="TreeGrafter"/>
</dbReference>
<keyword evidence="2" id="KW-0963">Cytoplasm</keyword>
<dbReference type="GeneID" id="110984471"/>
<dbReference type="PROSITE" id="PS50106">
    <property type="entry name" value="PDZ"/>
    <property type="match status" value="1"/>
</dbReference>
<dbReference type="Proteomes" id="UP000694845">
    <property type="component" value="Unplaced"/>
</dbReference>
<dbReference type="Pfam" id="PF00595">
    <property type="entry name" value="PDZ"/>
    <property type="match status" value="1"/>
</dbReference>
<dbReference type="GO" id="GO:0046872">
    <property type="term" value="F:metal ion binding"/>
    <property type="evidence" value="ECO:0007669"/>
    <property type="project" value="UniProtKB-KW"/>
</dbReference>
<feature type="domain" description="LIM zinc-binding" evidence="8">
    <location>
        <begin position="551"/>
        <end position="609"/>
    </location>
</feature>
<dbReference type="OrthoDB" id="5911912at2759"/>
<organism evidence="10 11">
    <name type="scientific">Acanthaster planci</name>
    <name type="common">Crown-of-thorns starfish</name>
    <dbReference type="NCBI Taxonomy" id="133434"/>
    <lineage>
        <taxon>Eukaryota</taxon>
        <taxon>Metazoa</taxon>
        <taxon>Echinodermata</taxon>
        <taxon>Eleutherozoa</taxon>
        <taxon>Asterozoa</taxon>
        <taxon>Asteroidea</taxon>
        <taxon>Valvatacea</taxon>
        <taxon>Valvatida</taxon>
        <taxon>Acanthasteridae</taxon>
        <taxon>Acanthaster</taxon>
    </lineage>
</organism>
<dbReference type="SMART" id="SM00228">
    <property type="entry name" value="PDZ"/>
    <property type="match status" value="1"/>
</dbReference>
<feature type="region of interest" description="Disordered" evidence="7">
    <location>
        <begin position="250"/>
        <end position="272"/>
    </location>
</feature>
<keyword evidence="4 6" id="KW-0862">Zinc</keyword>
<dbReference type="PROSITE" id="PS00478">
    <property type="entry name" value="LIM_DOMAIN_1"/>
    <property type="match status" value="1"/>
</dbReference>
<dbReference type="InterPro" id="IPR001478">
    <property type="entry name" value="PDZ"/>
</dbReference>
<evidence type="ECO:0000256" key="2">
    <source>
        <dbReference type="ARBA" id="ARBA00022490"/>
    </source>
</evidence>
<protein>
    <submittedName>
        <fullName evidence="11">PDZ and LIM domain protein 5-like isoform X1</fullName>
    </submittedName>
</protein>
<evidence type="ECO:0000313" key="10">
    <source>
        <dbReference type="Proteomes" id="UP000694845"/>
    </source>
</evidence>
<sequence>MPGEKTFNITIAGPGPWGFRLAGGKDFNTPLYISKVTAGGKAASSKILQNDCVTAINGIQTESMTHLEAQGAIKNTFGDLTLKIMRGEATLWKPKITRDETDSVTNVSLHADKQTFAHPGARHNVTAKPFGSPGPSGGLGTATVVHKQFNSPVGLYSAENIADSFKGQTEGMIAGRVGGEMAPPSQSYSQPAKPYTPTYQEPPSYAHGQASAQYIDKADDEEMKYSGYMNPGSQSRSFKMLQNMTADEEANMAAPPPGVRSVKAPVATSGGSKPAPTLPVCVRCNLGIVGPVLKAKDKAMHPECFTCHSCGGSLKNKGFFTVQGKEYCGNCERQARMDASPGPPGSYTNGSTTSLPQAPVHQRSAPPQAVPDKPRHPHPSPVVTSPPLRPAMIPSYKSRYQAPQREDPNVVIAKALMKNPEAVKSCQGIVPIFTVDKTVKHEIQMGPESPTSPLQRYPREPGAPDDGVKVMFLPSNITGKPTPSQIASQARSNPTPRVMSQPPRAPGPPPAPSYAKSSPRPAPTTKPPQQQHAAPAAAAGGGAAGAAGRTPMCDGCDSMIRGPFVSAVGRNWHPEHFVCAHCHENLSTQGFVEQNGKVYCEKDFNSLYAPRCAICSRPISQGGCVQAMGNQYHSDCFVCHHCKQPITGTSFHISEGKPYCKRDYQALFSVRCASCNYPVEPGDAWVEALQKQWHSNCFTCSKPSCGVPLEGQAFYADRGQPYCKMHAP</sequence>
<keyword evidence="3 6" id="KW-0479">Metal-binding</keyword>
<dbReference type="RefSeq" id="XP_022100387.1">
    <property type="nucleotide sequence ID" value="XM_022244695.1"/>
</dbReference>
<proteinExistence type="predicted"/>
<evidence type="ECO:0000256" key="3">
    <source>
        <dbReference type="ARBA" id="ARBA00022723"/>
    </source>
</evidence>
<dbReference type="GO" id="GO:0001725">
    <property type="term" value="C:stress fiber"/>
    <property type="evidence" value="ECO:0007669"/>
    <property type="project" value="TreeGrafter"/>
</dbReference>
<evidence type="ECO:0000313" key="11">
    <source>
        <dbReference type="RefSeq" id="XP_022100387.1"/>
    </source>
</evidence>
<dbReference type="SUPFAM" id="SSF57716">
    <property type="entry name" value="Glucocorticoid receptor-like (DNA-binding domain)"/>
    <property type="match status" value="4"/>
</dbReference>
<dbReference type="FunFam" id="2.10.110.10:FF:000069">
    <property type="entry name" value="Uncharacterized protein, isoform Z"/>
    <property type="match status" value="1"/>
</dbReference>
<dbReference type="InterPro" id="IPR006643">
    <property type="entry name" value="Zasp-like_motif"/>
</dbReference>
<evidence type="ECO:0000256" key="6">
    <source>
        <dbReference type="PROSITE-ProRule" id="PRU00125"/>
    </source>
</evidence>
<dbReference type="KEGG" id="aplc:110984471"/>
<feature type="region of interest" description="Disordered" evidence="7">
    <location>
        <begin position="338"/>
        <end position="393"/>
    </location>
</feature>
<dbReference type="Pfam" id="PF00412">
    <property type="entry name" value="LIM"/>
    <property type="match status" value="4"/>
</dbReference>
<keyword evidence="10" id="KW-1185">Reference proteome</keyword>
<dbReference type="InterPro" id="IPR036034">
    <property type="entry name" value="PDZ_sf"/>
</dbReference>
<dbReference type="FunFam" id="2.10.110.10:FF:000020">
    <property type="entry name" value="PDZ and LIM domain protein 5"/>
    <property type="match status" value="1"/>
</dbReference>